<dbReference type="GO" id="GO:0005509">
    <property type="term" value="F:calcium ion binding"/>
    <property type="evidence" value="ECO:0007669"/>
    <property type="project" value="InterPro"/>
</dbReference>
<protein>
    <recommendedName>
        <fullName evidence="4">EF-hand domain-containing protein</fullName>
    </recommendedName>
</protein>
<dbReference type="Proteomes" id="UP000324832">
    <property type="component" value="Unassembled WGS sequence"/>
</dbReference>
<evidence type="ECO:0000259" key="4">
    <source>
        <dbReference type="PROSITE" id="PS50222"/>
    </source>
</evidence>
<evidence type="ECO:0000256" key="3">
    <source>
        <dbReference type="ARBA" id="ARBA00022837"/>
    </source>
</evidence>
<feature type="domain" description="EF-hand" evidence="4">
    <location>
        <begin position="274"/>
        <end position="309"/>
    </location>
</feature>
<evidence type="ECO:0000256" key="2">
    <source>
        <dbReference type="ARBA" id="ARBA00022737"/>
    </source>
</evidence>
<feature type="non-terminal residue" evidence="5">
    <location>
        <position position="471"/>
    </location>
</feature>
<keyword evidence="1" id="KW-0479">Metal-binding</keyword>
<dbReference type="PANTHER" id="PTHR23055:SF188">
    <property type="entry name" value="EF-HAND DOMAIN-CONTAINING PROTEIN"/>
    <property type="match status" value="1"/>
</dbReference>
<dbReference type="Gene3D" id="1.10.238.10">
    <property type="entry name" value="EF-hand"/>
    <property type="match status" value="2"/>
</dbReference>
<dbReference type="Gene3D" id="3.30.2230.10">
    <property type="entry name" value="DUSP-like"/>
    <property type="match status" value="1"/>
</dbReference>
<dbReference type="EMBL" id="FZQP02003001">
    <property type="protein sequence ID" value="VVC97033.1"/>
    <property type="molecule type" value="Genomic_DNA"/>
</dbReference>
<dbReference type="PANTHER" id="PTHR23055">
    <property type="entry name" value="CALCIUM BINDING PROTEINS"/>
    <property type="match status" value="1"/>
</dbReference>
<accession>A0A5E4QHR0</accession>
<keyword evidence="2" id="KW-0677">Repeat</keyword>
<sequence length="471" mass="52837">MGVRDSKLSFISYEDATKRLSDSELRRIREAFKRCAGANGIALSFEAFVHDVLSDGVPHEVAEWLYQACGGTKRGITFRDLLCGVVVLTKGNIEEKIKFLWTLYVNNQSDNGIYMYKRDFARVLHLENISLSAAKALKSGEILTSLFGSGDKVTFEQFRSWLLIHKDATVLSKWLLYNRESHPYDLETPTFYQSLAGVTHLEERDIVELERWFWRLRAASASGEVDAAGVRGLLGPAMPPAALPGLFLAFDDNRDAHLDFKELCCGLSAAARGPRTERLKFCFKVFDVDRDGVLNNAELAAMVEILCCVANEARGCQGSRCSTPCDDHLEGSFDPHDTLQHLKDELATPRQERKPLFQLGRSGDTEMIILSQDGNADVRQAGDVVEKVLAREDFLIWSTEGGAVLLAPFLELLFQLAHVSLGLRPACRHQERDIVLGWVRRETSRGLAVGQFWYLVSAEWWSAWLQYTAAP</sequence>
<dbReference type="AlphaFoldDB" id="A0A5E4QHR0"/>
<keyword evidence="6" id="KW-1185">Reference proteome</keyword>
<dbReference type="InterPro" id="IPR057368">
    <property type="entry name" value="USP32_N"/>
</dbReference>
<dbReference type="Pfam" id="PF25265">
    <property type="entry name" value="USP32_N"/>
    <property type="match status" value="1"/>
</dbReference>
<reference evidence="5 6" key="1">
    <citation type="submission" date="2017-07" db="EMBL/GenBank/DDBJ databases">
        <authorList>
            <person name="Talla V."/>
            <person name="Backstrom N."/>
        </authorList>
    </citation>
    <scope>NUCLEOTIDE SEQUENCE [LARGE SCALE GENOMIC DNA]</scope>
</reference>
<dbReference type="InterPro" id="IPR035927">
    <property type="entry name" value="DUSP-like_sf"/>
</dbReference>
<proteinExistence type="predicted"/>
<dbReference type="InterPro" id="IPR002048">
    <property type="entry name" value="EF_hand_dom"/>
</dbReference>
<evidence type="ECO:0000313" key="5">
    <source>
        <dbReference type="EMBL" id="VVC97033.1"/>
    </source>
</evidence>
<evidence type="ECO:0000256" key="1">
    <source>
        <dbReference type="ARBA" id="ARBA00022723"/>
    </source>
</evidence>
<dbReference type="PROSITE" id="PS00018">
    <property type="entry name" value="EF_HAND_1"/>
    <property type="match status" value="1"/>
</dbReference>
<name>A0A5E4QHR0_9NEOP</name>
<dbReference type="InterPro" id="IPR018247">
    <property type="entry name" value="EF_Hand_1_Ca_BS"/>
</dbReference>
<gene>
    <name evidence="5" type="ORF">LSINAPIS_LOCUS8408</name>
</gene>
<organism evidence="5 6">
    <name type="scientific">Leptidea sinapis</name>
    <dbReference type="NCBI Taxonomy" id="189913"/>
    <lineage>
        <taxon>Eukaryota</taxon>
        <taxon>Metazoa</taxon>
        <taxon>Ecdysozoa</taxon>
        <taxon>Arthropoda</taxon>
        <taxon>Hexapoda</taxon>
        <taxon>Insecta</taxon>
        <taxon>Pterygota</taxon>
        <taxon>Neoptera</taxon>
        <taxon>Endopterygota</taxon>
        <taxon>Lepidoptera</taxon>
        <taxon>Glossata</taxon>
        <taxon>Ditrysia</taxon>
        <taxon>Papilionoidea</taxon>
        <taxon>Pieridae</taxon>
        <taxon>Dismorphiinae</taxon>
        <taxon>Leptidea</taxon>
    </lineage>
</organism>
<evidence type="ECO:0000313" key="6">
    <source>
        <dbReference type="Proteomes" id="UP000324832"/>
    </source>
</evidence>
<dbReference type="PRINTS" id="PR00450">
    <property type="entry name" value="RECOVERIN"/>
</dbReference>
<dbReference type="InterPro" id="IPR028846">
    <property type="entry name" value="Recoverin"/>
</dbReference>
<dbReference type="InterPro" id="IPR011992">
    <property type="entry name" value="EF-hand-dom_pair"/>
</dbReference>
<dbReference type="SMART" id="SM00054">
    <property type="entry name" value="EFh"/>
    <property type="match status" value="2"/>
</dbReference>
<dbReference type="PROSITE" id="PS50222">
    <property type="entry name" value="EF_HAND_2"/>
    <property type="match status" value="1"/>
</dbReference>
<dbReference type="SUPFAM" id="SSF143791">
    <property type="entry name" value="DUSP-like"/>
    <property type="match status" value="1"/>
</dbReference>
<dbReference type="SUPFAM" id="SSF47473">
    <property type="entry name" value="EF-hand"/>
    <property type="match status" value="2"/>
</dbReference>
<keyword evidence="3" id="KW-0106">Calcium</keyword>